<dbReference type="PRINTS" id="PR00099">
    <property type="entry name" value="CPSGATASE"/>
</dbReference>
<evidence type="ECO:0000313" key="3">
    <source>
        <dbReference type="EMBL" id="SDY15836.1"/>
    </source>
</evidence>
<dbReference type="Gene3D" id="3.40.50.880">
    <property type="match status" value="1"/>
</dbReference>
<comment type="caution">
    <text evidence="3">The sequence shown here is derived from an EMBL/GenBank/DDBJ whole genome shotgun (WGS) entry which is preliminary data.</text>
</comment>
<dbReference type="PRINTS" id="PR00096">
    <property type="entry name" value="GATASE"/>
</dbReference>
<dbReference type="RefSeq" id="WP_076571412.1">
    <property type="nucleotide sequence ID" value="NZ_FNOS01000005.1"/>
</dbReference>
<dbReference type="SUPFAM" id="SSF52317">
    <property type="entry name" value="Class I glutamine amidotransferase-like"/>
    <property type="match status" value="1"/>
</dbReference>
<dbReference type="PRINTS" id="PR00097">
    <property type="entry name" value="ANTSNTHASEII"/>
</dbReference>
<evidence type="ECO:0000313" key="4">
    <source>
        <dbReference type="Proteomes" id="UP000198647"/>
    </source>
</evidence>
<keyword evidence="1" id="KW-0315">Glutamine amidotransferase</keyword>
<sequence>MIYMIDHYDSFTYNLVQYIGELGAEVVVRRPEEISPQEIRELAPELIVLSPGPQSPEKMPRTQEIIRIFHKEIPIFGVCLGHQALAYYFGGSIIRADRLMHGKASEIDHDGHTVFAGLSTPLTAMRYHSLIVDLPTLPPCFDVTAATSEGTVMGIRHRDYPLEGVQFHPESIGTVEGKRLVRNMLQAYTAVKM</sequence>
<evidence type="ECO:0000256" key="1">
    <source>
        <dbReference type="ARBA" id="ARBA00022962"/>
    </source>
</evidence>
<proteinExistence type="predicted"/>
<dbReference type="EMBL" id="FNOS01000005">
    <property type="protein sequence ID" value="SDY15836.1"/>
    <property type="molecule type" value="Genomic_DNA"/>
</dbReference>
<dbReference type="PANTHER" id="PTHR43418">
    <property type="entry name" value="MULTIFUNCTIONAL TRYPTOPHAN BIOSYNTHESIS PROTEIN-RELATED"/>
    <property type="match status" value="1"/>
</dbReference>
<accession>A0A1H3HJV9</accession>
<dbReference type="NCBIfam" id="TIGR00566">
    <property type="entry name" value="trpG_papA"/>
    <property type="match status" value="1"/>
</dbReference>
<dbReference type="InterPro" id="IPR017926">
    <property type="entry name" value="GATASE"/>
</dbReference>
<feature type="domain" description="Glutamine amidotransferase" evidence="2">
    <location>
        <begin position="4"/>
        <end position="184"/>
    </location>
</feature>
<reference evidence="3 4" key="1">
    <citation type="submission" date="2016-10" db="EMBL/GenBank/DDBJ databases">
        <authorList>
            <person name="Varghese N."/>
            <person name="Submissions S."/>
        </authorList>
    </citation>
    <scope>NUCLEOTIDE SEQUENCE [LARGE SCALE GENOMIC DNA]</scope>
    <source>
        <strain evidence="3 4">DSM 20748</strain>
    </source>
</reference>
<name>A0A1H3HJV9_9BACI</name>
<organism evidence="3 4">
    <name type="scientific">Salimicrobium album</name>
    <dbReference type="NCBI Taxonomy" id="50717"/>
    <lineage>
        <taxon>Bacteria</taxon>
        <taxon>Bacillati</taxon>
        <taxon>Bacillota</taxon>
        <taxon>Bacilli</taxon>
        <taxon>Bacillales</taxon>
        <taxon>Bacillaceae</taxon>
        <taxon>Salimicrobium</taxon>
    </lineage>
</organism>
<dbReference type="InterPro" id="IPR029062">
    <property type="entry name" value="Class_I_gatase-like"/>
</dbReference>
<dbReference type="CDD" id="cd01743">
    <property type="entry name" value="GATase1_Anthranilate_Synthase"/>
    <property type="match status" value="1"/>
</dbReference>
<dbReference type="InterPro" id="IPR050472">
    <property type="entry name" value="Anth_synth/Amidotransfase"/>
</dbReference>
<keyword evidence="4" id="KW-1185">Reference proteome</keyword>
<dbReference type="Pfam" id="PF00117">
    <property type="entry name" value="GATase"/>
    <property type="match status" value="1"/>
</dbReference>
<protein>
    <submittedName>
        <fullName evidence="3">Para-aminobenzoate synthetase component 2</fullName>
    </submittedName>
</protein>
<dbReference type="InterPro" id="IPR006221">
    <property type="entry name" value="TrpG/PapA_dom"/>
</dbReference>
<dbReference type="PANTHER" id="PTHR43418:SF4">
    <property type="entry name" value="MULTIFUNCTIONAL TRYPTOPHAN BIOSYNTHESIS PROTEIN"/>
    <property type="match status" value="1"/>
</dbReference>
<gene>
    <name evidence="3" type="ORF">SAMN04488081_2248</name>
</gene>
<dbReference type="Proteomes" id="UP000198647">
    <property type="component" value="Unassembled WGS sequence"/>
</dbReference>
<dbReference type="PROSITE" id="PS51273">
    <property type="entry name" value="GATASE_TYPE_1"/>
    <property type="match status" value="1"/>
</dbReference>
<evidence type="ECO:0000259" key="2">
    <source>
        <dbReference type="Pfam" id="PF00117"/>
    </source>
</evidence>